<proteinExistence type="predicted"/>
<organism evidence="1 2">
    <name type="scientific">Panagrolaimus sp. JU765</name>
    <dbReference type="NCBI Taxonomy" id="591449"/>
    <lineage>
        <taxon>Eukaryota</taxon>
        <taxon>Metazoa</taxon>
        <taxon>Ecdysozoa</taxon>
        <taxon>Nematoda</taxon>
        <taxon>Chromadorea</taxon>
        <taxon>Rhabditida</taxon>
        <taxon>Tylenchina</taxon>
        <taxon>Panagrolaimomorpha</taxon>
        <taxon>Panagrolaimoidea</taxon>
        <taxon>Panagrolaimidae</taxon>
        <taxon>Panagrolaimus</taxon>
    </lineage>
</organism>
<accession>A0AC34QML8</accession>
<evidence type="ECO:0000313" key="2">
    <source>
        <dbReference type="WBParaSite" id="JU765_v2.g17626.t1"/>
    </source>
</evidence>
<reference evidence="2" key="1">
    <citation type="submission" date="2022-11" db="UniProtKB">
        <authorList>
            <consortium name="WormBaseParasite"/>
        </authorList>
    </citation>
    <scope>IDENTIFICATION</scope>
</reference>
<protein>
    <submittedName>
        <fullName evidence="2">Uncharacterized protein</fullName>
    </submittedName>
</protein>
<name>A0AC34QML8_9BILA</name>
<evidence type="ECO:0000313" key="1">
    <source>
        <dbReference type="Proteomes" id="UP000887576"/>
    </source>
</evidence>
<dbReference type="WBParaSite" id="JU765_v2.g17626.t1">
    <property type="protein sequence ID" value="JU765_v2.g17626.t1"/>
    <property type="gene ID" value="JU765_v2.g17626"/>
</dbReference>
<dbReference type="Proteomes" id="UP000887576">
    <property type="component" value="Unplaced"/>
</dbReference>
<sequence length="625" mass="71179">MKNYSFGQDHPDHRPTLQNPGLPVFEQPTVTLHRHFPIARLFLGPFPAHLLHRPPPEDPVLQLLVGVDAIIFDIGLFHSLWGIQGCVAEHLDGGYGRFGWCICHSFCLLFCLPFAFVTRPKPFFLWPLLIQQSAYGIGLLILSLAALPRILPTFMGDLSNAPLFAILFYLFGALMNYWLLYVYYHWYWHVESEYDSATKLKHNRLSTEIEEADPRKRPFRKTPEHRANQRCAVCKKFSRASNLNPIICERVNVSGKIGQLEEMLKKLKDENGAFASENEGLRRETQFLRQVNANYQSNVGEMQKRIDNDRRQIQNLTSMIAERDFSLAARNEEISKLRHQKRSSKRRSATSASEEVDVEMPGRRGASRRNHRRPKKSQSEYSVSQRGTTSNSWTNESASASSPRVQRSTRKSLKATRTATRTASYPSHVNNDSKRHHKPKRRSKADPSTSTQSTVSTGQTSGENQTSKKHLKKARRHQKRSSDSKFTATTTDSSSRKSENQSRKHVKNNKNMEKQEKSAKSKKVVAQKSARQSTRVPADAFKTAKEVRKSVNARVSARRSLQADQPSTSETSLDSTRKNQSRRSRGSATQIQKRAPRKPTTEQESIKTSLRPNVRRSSTQMAAKI</sequence>